<organism evidence="2 3">
    <name type="scientific">Pseudomonas protegens (strain DSM 19095 / LMG 27888 / CFBP 6595 / CHA0)</name>
    <dbReference type="NCBI Taxonomy" id="1124983"/>
    <lineage>
        <taxon>Bacteria</taxon>
        <taxon>Pseudomonadati</taxon>
        <taxon>Pseudomonadota</taxon>
        <taxon>Gammaproteobacteria</taxon>
        <taxon>Pseudomonadales</taxon>
        <taxon>Pseudomonadaceae</taxon>
        <taxon>Pseudomonas</taxon>
    </lineage>
</organism>
<dbReference type="HOGENOM" id="CLU_152489_0_0_6"/>
<reference evidence="3" key="1">
    <citation type="journal article" date="2014" name="Genome Announc.">
        <title>Full-genome sequence of the plant growth-promoting bacterium Pseudomonas protegens CHA0.</title>
        <authorList>
            <person name="Jousset A."/>
            <person name="Schuldes J."/>
            <person name="Keel C."/>
            <person name="Maurhofer M."/>
            <person name="Daniel R."/>
            <person name="Scheu S."/>
            <person name="Thuermer A."/>
        </authorList>
    </citation>
    <scope>NUCLEOTIDE SEQUENCE [LARGE SCALE GENOMIC DNA]</scope>
    <source>
        <strain evidence="3">DSM 19095 / LMG 27888 / CFBP 6595 / CHA0</strain>
    </source>
</reference>
<dbReference type="InterPro" id="IPR009288">
    <property type="entry name" value="AIG2-like_dom"/>
</dbReference>
<dbReference type="EMBL" id="CP003190">
    <property type="protein sequence ID" value="AGL86911.1"/>
    <property type="molecule type" value="Genomic_DNA"/>
</dbReference>
<accession>A0A2C9ETI3</accession>
<sequence>MSSATDASVYLFSYGTLQDKAVQIANFGRELSGSADAMLGYEQSWVEITDPEVLAASGKTHHPILRPGAADSAPIPGTVFCITPEELAAADSYEVSDYKRVSVTLASGIQAWVYVSA</sequence>
<dbReference type="InterPro" id="IPR013024">
    <property type="entry name" value="GGCT-like"/>
</dbReference>
<dbReference type="RefSeq" id="WP_011063435.1">
    <property type="nucleotide sequence ID" value="NC_021237.1"/>
</dbReference>
<evidence type="ECO:0000313" key="2">
    <source>
        <dbReference type="EMBL" id="AGL86911.1"/>
    </source>
</evidence>
<evidence type="ECO:0000259" key="1">
    <source>
        <dbReference type="Pfam" id="PF06094"/>
    </source>
</evidence>
<dbReference type="GeneID" id="57478161"/>
<dbReference type="InterPro" id="IPR036568">
    <property type="entry name" value="GGCT-like_sf"/>
</dbReference>
<name>A0A2C9ETI3_PSEPH</name>
<dbReference type="SUPFAM" id="SSF110857">
    <property type="entry name" value="Gamma-glutamyl cyclotransferase-like"/>
    <property type="match status" value="1"/>
</dbReference>
<evidence type="ECO:0000313" key="3">
    <source>
        <dbReference type="Proteomes" id="UP000013940"/>
    </source>
</evidence>
<proteinExistence type="predicted"/>
<dbReference type="eggNOG" id="COG2105">
    <property type="taxonomic scope" value="Bacteria"/>
</dbReference>
<dbReference type="Proteomes" id="UP000013940">
    <property type="component" value="Chromosome"/>
</dbReference>
<protein>
    <recommendedName>
        <fullName evidence="1">Gamma-glutamylcyclotransferase AIG2-like domain-containing protein</fullName>
    </recommendedName>
</protein>
<dbReference type="AlphaFoldDB" id="A0A2C9ETI3"/>
<dbReference type="KEGG" id="pprc:PFLCHA0_c51640"/>
<dbReference type="Pfam" id="PF06094">
    <property type="entry name" value="GGACT"/>
    <property type="match status" value="1"/>
</dbReference>
<dbReference type="CDD" id="cd06661">
    <property type="entry name" value="GGCT_like"/>
    <property type="match status" value="1"/>
</dbReference>
<gene>
    <name evidence="2" type="ORF">PFLCHA0_c51640</name>
</gene>
<feature type="domain" description="Gamma-glutamylcyclotransferase AIG2-like" evidence="1">
    <location>
        <begin position="11"/>
        <end position="116"/>
    </location>
</feature>
<dbReference type="Gene3D" id="3.10.490.10">
    <property type="entry name" value="Gamma-glutamyl cyclotransferase-like"/>
    <property type="match status" value="1"/>
</dbReference>